<proteinExistence type="predicted"/>
<dbReference type="Proteomes" id="UP000002039">
    <property type="component" value="Unassembled WGS sequence"/>
</dbReference>
<organism evidence="1 2">
    <name type="scientific">Ajellomyces dermatitidis (strain ER-3 / ATCC MYA-2586)</name>
    <name type="common">Blastomyces dermatitidis</name>
    <dbReference type="NCBI Taxonomy" id="559297"/>
    <lineage>
        <taxon>Eukaryota</taxon>
        <taxon>Fungi</taxon>
        <taxon>Dikarya</taxon>
        <taxon>Ascomycota</taxon>
        <taxon>Pezizomycotina</taxon>
        <taxon>Eurotiomycetes</taxon>
        <taxon>Eurotiomycetidae</taxon>
        <taxon>Onygenales</taxon>
        <taxon>Ajellomycetaceae</taxon>
        <taxon>Blastomyces</taxon>
    </lineage>
</organism>
<dbReference type="GeneID" id="69032818"/>
<dbReference type="EMBL" id="EQ999986">
    <property type="protein sequence ID" value="OAT03095.1"/>
    <property type="molecule type" value="Genomic_DNA"/>
</dbReference>
<protein>
    <submittedName>
        <fullName evidence="1">Uncharacterized protein</fullName>
    </submittedName>
</protein>
<accession>A0ABX2W138</accession>
<evidence type="ECO:0000313" key="2">
    <source>
        <dbReference type="Proteomes" id="UP000002039"/>
    </source>
</evidence>
<keyword evidence="2" id="KW-1185">Reference proteome</keyword>
<evidence type="ECO:0000313" key="1">
    <source>
        <dbReference type="EMBL" id="OAT03095.1"/>
    </source>
</evidence>
<dbReference type="RefSeq" id="XP_045282822.1">
    <property type="nucleotide sequence ID" value="XM_045426969.1"/>
</dbReference>
<gene>
    <name evidence="1" type="ORF">BDCG_17926</name>
</gene>
<sequence>MAESSCIHSYGKWEISGKELVSYKAQRGGWKYSRTALGFNVLLGARALAPLSELCERLTVPDNRGEGVAAAQPTTFICLGRRNSTSLDGAASFMDDNTMRMESSAEVSPAAFA</sequence>
<name>A0ABX2W138_AJEDR</name>
<reference evidence="2" key="1">
    <citation type="journal article" date="2015" name="PLoS Genet.">
        <title>The dynamic genome and transcriptome of the human fungal pathogen Blastomyces and close relative Emmonsia.</title>
        <authorList>
            <person name="Munoz J.F."/>
            <person name="Gauthier G.M."/>
            <person name="Desjardins C.A."/>
            <person name="Gallo J.E."/>
            <person name="Holder J."/>
            <person name="Sullivan T.D."/>
            <person name="Marty A.J."/>
            <person name="Carmen J.C."/>
            <person name="Chen Z."/>
            <person name="Ding L."/>
            <person name="Gujja S."/>
            <person name="Magrini V."/>
            <person name="Misas E."/>
            <person name="Mitreva M."/>
            <person name="Priest M."/>
            <person name="Saif S."/>
            <person name="Whiston E.A."/>
            <person name="Young S."/>
            <person name="Zeng Q."/>
            <person name="Goldman W.E."/>
            <person name="Mardis E.R."/>
            <person name="Taylor J.W."/>
            <person name="McEwen J.G."/>
            <person name="Clay O.K."/>
            <person name="Klein B.S."/>
            <person name="Cuomo C.A."/>
        </authorList>
    </citation>
    <scope>NUCLEOTIDE SEQUENCE [LARGE SCALE GENOMIC DNA]</scope>
    <source>
        <strain evidence="2">ER-3 / ATCC MYA-2586</strain>
    </source>
</reference>